<keyword evidence="2" id="KW-1185">Reference proteome</keyword>
<sequence length="177" mass="20103">MVLRHHPDDCAFEHFLRSAGLPYVAVDEAKRSLCTAPDLADRDRLDALKNFDFVVYSPAGPNLLIDVKGRSAARSIATGAWVSHDDIDSLTRWQALFGTGFQAAFVFLHHWPDVPADGLFREVFEHRGRWYAPALVTLEDFTAAMRIRSARWNTLHLRAADYNRLAHPLARYLSTRN</sequence>
<dbReference type="Proteomes" id="UP000320386">
    <property type="component" value="Chromosome"/>
</dbReference>
<dbReference type="AlphaFoldDB" id="A0A518BTC0"/>
<accession>A0A518BTC0</accession>
<proteinExistence type="predicted"/>
<evidence type="ECO:0000313" key="2">
    <source>
        <dbReference type="Proteomes" id="UP000320386"/>
    </source>
</evidence>
<dbReference type="InterPro" id="IPR049797">
    <property type="entry name" value="HYExAFE"/>
</dbReference>
<name>A0A518BTC0_9BACT</name>
<dbReference type="EMBL" id="CP036280">
    <property type="protein sequence ID" value="QDU70218.1"/>
    <property type="molecule type" value="Genomic_DNA"/>
</dbReference>
<dbReference type="OrthoDB" id="272676at2"/>
<protein>
    <submittedName>
        <fullName evidence="1">Uncharacterized protein</fullName>
    </submittedName>
</protein>
<dbReference type="NCBIfam" id="NF038001">
    <property type="entry name" value="HYExAFE"/>
    <property type="match status" value="1"/>
</dbReference>
<dbReference type="RefSeq" id="WP_145444215.1">
    <property type="nucleotide sequence ID" value="NZ_CP036280.1"/>
</dbReference>
<organism evidence="1 2">
    <name type="scientific">Mucisphaera calidilacus</name>
    <dbReference type="NCBI Taxonomy" id="2527982"/>
    <lineage>
        <taxon>Bacteria</taxon>
        <taxon>Pseudomonadati</taxon>
        <taxon>Planctomycetota</taxon>
        <taxon>Phycisphaerae</taxon>
        <taxon>Phycisphaerales</taxon>
        <taxon>Phycisphaeraceae</taxon>
        <taxon>Mucisphaera</taxon>
    </lineage>
</organism>
<gene>
    <name evidence="1" type="ORF">Pan265_00400</name>
</gene>
<reference evidence="1 2" key="1">
    <citation type="submission" date="2019-02" db="EMBL/GenBank/DDBJ databases">
        <title>Deep-cultivation of Planctomycetes and their phenomic and genomic characterization uncovers novel biology.</title>
        <authorList>
            <person name="Wiegand S."/>
            <person name="Jogler M."/>
            <person name="Boedeker C."/>
            <person name="Pinto D."/>
            <person name="Vollmers J."/>
            <person name="Rivas-Marin E."/>
            <person name="Kohn T."/>
            <person name="Peeters S.H."/>
            <person name="Heuer A."/>
            <person name="Rast P."/>
            <person name="Oberbeckmann S."/>
            <person name="Bunk B."/>
            <person name="Jeske O."/>
            <person name="Meyerdierks A."/>
            <person name="Storesund J.E."/>
            <person name="Kallscheuer N."/>
            <person name="Luecker S."/>
            <person name="Lage O.M."/>
            <person name="Pohl T."/>
            <person name="Merkel B.J."/>
            <person name="Hornburger P."/>
            <person name="Mueller R.-W."/>
            <person name="Bruemmer F."/>
            <person name="Labrenz M."/>
            <person name="Spormann A.M."/>
            <person name="Op den Camp H."/>
            <person name="Overmann J."/>
            <person name="Amann R."/>
            <person name="Jetten M.S.M."/>
            <person name="Mascher T."/>
            <person name="Medema M.H."/>
            <person name="Devos D.P."/>
            <person name="Kaster A.-K."/>
            <person name="Ovreas L."/>
            <person name="Rohde M."/>
            <person name="Galperin M.Y."/>
            <person name="Jogler C."/>
        </authorList>
    </citation>
    <scope>NUCLEOTIDE SEQUENCE [LARGE SCALE GENOMIC DNA]</scope>
    <source>
        <strain evidence="1 2">Pan265</strain>
    </source>
</reference>
<dbReference type="KEGG" id="mcad:Pan265_00400"/>
<evidence type="ECO:0000313" key="1">
    <source>
        <dbReference type="EMBL" id="QDU70218.1"/>
    </source>
</evidence>